<accession>A0ABR2UZQ0</accession>
<feature type="region of interest" description="Disordered" evidence="2">
    <location>
        <begin position="337"/>
        <end position="394"/>
    </location>
</feature>
<evidence type="ECO:0000256" key="1">
    <source>
        <dbReference type="SAM" id="Coils"/>
    </source>
</evidence>
<feature type="compositionally biased region" description="Basic and acidic residues" evidence="2">
    <location>
        <begin position="384"/>
        <end position="394"/>
    </location>
</feature>
<evidence type="ECO:0000313" key="3">
    <source>
        <dbReference type="EMBL" id="KAK9419856.1"/>
    </source>
</evidence>
<comment type="caution">
    <text evidence="3">The sequence shown here is derived from an EMBL/GenBank/DDBJ whole genome shotgun (WGS) entry which is preliminary data.</text>
</comment>
<evidence type="ECO:0000256" key="2">
    <source>
        <dbReference type="SAM" id="MobiDB-lite"/>
    </source>
</evidence>
<feature type="compositionally biased region" description="Basic and acidic residues" evidence="2">
    <location>
        <begin position="337"/>
        <end position="353"/>
    </location>
</feature>
<evidence type="ECO:0000313" key="4">
    <source>
        <dbReference type="Proteomes" id="UP001408356"/>
    </source>
</evidence>
<proteinExistence type="predicted"/>
<organism evidence="3 4">
    <name type="scientific">Seiridium unicorne</name>
    <dbReference type="NCBI Taxonomy" id="138068"/>
    <lineage>
        <taxon>Eukaryota</taxon>
        <taxon>Fungi</taxon>
        <taxon>Dikarya</taxon>
        <taxon>Ascomycota</taxon>
        <taxon>Pezizomycotina</taxon>
        <taxon>Sordariomycetes</taxon>
        <taxon>Xylariomycetidae</taxon>
        <taxon>Amphisphaeriales</taxon>
        <taxon>Sporocadaceae</taxon>
        <taxon>Seiridium</taxon>
    </lineage>
</organism>
<keyword evidence="1" id="KW-0175">Coiled coil</keyword>
<dbReference type="EMBL" id="JARVKF010000279">
    <property type="protein sequence ID" value="KAK9419856.1"/>
    <property type="molecule type" value="Genomic_DNA"/>
</dbReference>
<dbReference type="Proteomes" id="UP001408356">
    <property type="component" value="Unassembled WGS sequence"/>
</dbReference>
<feature type="compositionally biased region" description="Acidic residues" evidence="2">
    <location>
        <begin position="354"/>
        <end position="364"/>
    </location>
</feature>
<keyword evidence="4" id="KW-1185">Reference proteome</keyword>
<reference evidence="3 4" key="1">
    <citation type="journal article" date="2024" name="J. Plant Pathol.">
        <title>Sequence and assembly of the genome of Seiridium unicorne, isolate CBS 538.82, causal agent of cypress canker disease.</title>
        <authorList>
            <person name="Scali E."/>
            <person name="Rocca G.D."/>
            <person name="Danti R."/>
            <person name="Garbelotto M."/>
            <person name="Barberini S."/>
            <person name="Baroncelli R."/>
            <person name="Emiliani G."/>
        </authorList>
    </citation>
    <scope>NUCLEOTIDE SEQUENCE [LARGE SCALE GENOMIC DNA]</scope>
    <source>
        <strain evidence="3 4">BM-138-508</strain>
    </source>
</reference>
<feature type="coiled-coil region" evidence="1">
    <location>
        <begin position="75"/>
        <end position="109"/>
    </location>
</feature>
<protein>
    <submittedName>
        <fullName evidence="3">Uncharacterized protein</fullName>
    </submittedName>
</protein>
<sequence>MAADDERMMDLALPATEADQLTLQESTLFAEPDFVAVQTAIQDYIKAKIQHCKILQKEFIDGRQPEQKGRVENAVRDAKTQIVHLDQKLRRAKIDIDKLRTDLSDYRTLGVPKSKANSSGDHKGGSIPEYELLLLEGAPVMRVWILNGTLRTQLRQPDQGDLASAQLHPTILTKWVPSPQGAPRKTFVLLSTVRTRNIILCACDYFLKKINEFTKSYLEEHPELEQQNLPLHYNNFVDKRALEDPQALTRTGNLVDVLVYQEGRFNPENTDSMLLIAQKLADGTTEFREAVSGDVFEYGTFGKNDIIIWLDETTHRNLWAWHKELIQANKDTNEARKLAGKEERAKQAMREEGDGVDDDSEDVDGLASALATSTVGGVSKKRRRNEEEKDAGGA</sequence>
<name>A0ABR2UZQ0_9PEZI</name>
<gene>
    <name evidence="3" type="ORF">SUNI508_06862</name>
</gene>